<keyword evidence="4" id="KW-1185">Reference proteome</keyword>
<organism evidence="3 4">
    <name type="scientific">Parageobacillus caldoxylosilyticus NBRC 107762</name>
    <dbReference type="NCBI Taxonomy" id="1220594"/>
    <lineage>
        <taxon>Bacteria</taxon>
        <taxon>Bacillati</taxon>
        <taxon>Bacillota</taxon>
        <taxon>Bacilli</taxon>
        <taxon>Bacillales</taxon>
        <taxon>Anoxybacillaceae</taxon>
        <taxon>Saccharococcus</taxon>
    </lineage>
</organism>
<evidence type="ECO:0000313" key="4">
    <source>
        <dbReference type="Proteomes" id="UP000023561"/>
    </source>
</evidence>
<name>A0A023DC24_9BACL</name>
<protein>
    <recommendedName>
        <fullName evidence="2">YtkA-like domain-containing protein</fullName>
    </recommendedName>
</protein>
<feature type="domain" description="YtkA-like" evidence="2">
    <location>
        <begin position="29"/>
        <end position="107"/>
    </location>
</feature>
<feature type="chain" id="PRO_5039012621" description="YtkA-like domain-containing protein" evidence="1">
    <location>
        <begin position="19"/>
        <end position="240"/>
    </location>
</feature>
<sequence length="240" mass="27285">MKKLSLFLALILMLFLFAACSQEKQEDKPAILEVQLQTPDHIELNKETTLSCIVTYGGKKVDDADEVKFEVWKHGSEQHEMLTAKNDGNGKYSVKKTFTEPGTYSVVSHVTARNMHNMPKKDIIVGTASDQPQNHAEEHHGDEHHHADVMMMLHEKQFSVNKEAHLTVHITHDGQPLTKATVCFEIWKGDGKHEFIEASEKQAGQYEAVTSLREKGTYSVKIHVETEQLHEHQVEQIMVH</sequence>
<evidence type="ECO:0000256" key="1">
    <source>
        <dbReference type="SAM" id="SignalP"/>
    </source>
</evidence>
<evidence type="ECO:0000259" key="2">
    <source>
        <dbReference type="Pfam" id="PF13115"/>
    </source>
</evidence>
<dbReference type="OrthoDB" id="2679563at2"/>
<feature type="signal peptide" evidence="1">
    <location>
        <begin position="1"/>
        <end position="18"/>
    </location>
</feature>
<dbReference type="EMBL" id="BAWO01000010">
    <property type="protein sequence ID" value="GAJ38874.1"/>
    <property type="molecule type" value="Genomic_DNA"/>
</dbReference>
<dbReference type="RefSeq" id="WP_042407434.1">
    <property type="nucleotide sequence ID" value="NZ_BAWO01000010.1"/>
</dbReference>
<gene>
    <name evidence="3" type="ORF">GCA01S_010_00010</name>
</gene>
<dbReference type="InterPro" id="IPR032693">
    <property type="entry name" value="YtkA-like_dom"/>
</dbReference>
<comment type="caution">
    <text evidence="3">The sequence shown here is derived from an EMBL/GenBank/DDBJ whole genome shotgun (WGS) entry which is preliminary data.</text>
</comment>
<evidence type="ECO:0000313" key="3">
    <source>
        <dbReference type="EMBL" id="GAJ38874.1"/>
    </source>
</evidence>
<reference evidence="3 4" key="1">
    <citation type="submission" date="2014-04" db="EMBL/GenBank/DDBJ databases">
        <title>Whole genome shotgun sequence of Geobacillus caldoxylosilyticus NBRC 107762.</title>
        <authorList>
            <person name="Hosoyama A."/>
            <person name="Hosoyama Y."/>
            <person name="Katano-Makiyama Y."/>
            <person name="Tsuchikane K."/>
            <person name="Ohji S."/>
            <person name="Ichikawa N."/>
            <person name="Yamazoe A."/>
            <person name="Fujita N."/>
        </authorList>
    </citation>
    <scope>NUCLEOTIDE SEQUENCE [LARGE SCALE GENOMIC DNA]</scope>
    <source>
        <strain evidence="3 4">NBRC 107762</strain>
    </source>
</reference>
<proteinExistence type="predicted"/>
<accession>A0A023DC24</accession>
<dbReference type="Pfam" id="PF13115">
    <property type="entry name" value="YtkA"/>
    <property type="match status" value="2"/>
</dbReference>
<dbReference type="PROSITE" id="PS51257">
    <property type="entry name" value="PROKAR_LIPOPROTEIN"/>
    <property type="match status" value="1"/>
</dbReference>
<feature type="domain" description="YtkA-like" evidence="2">
    <location>
        <begin position="149"/>
        <end position="223"/>
    </location>
</feature>
<keyword evidence="1" id="KW-0732">Signal</keyword>
<dbReference type="Proteomes" id="UP000023561">
    <property type="component" value="Unassembled WGS sequence"/>
</dbReference>
<dbReference type="AlphaFoldDB" id="A0A023DC24"/>